<keyword evidence="2" id="KW-1133">Transmembrane helix</keyword>
<dbReference type="InterPro" id="IPR036291">
    <property type="entry name" value="NAD(P)-bd_dom_sf"/>
</dbReference>
<dbReference type="Gene3D" id="3.40.50.720">
    <property type="entry name" value="NAD(P)-binding Rossmann-like Domain"/>
    <property type="match status" value="1"/>
</dbReference>
<dbReference type="PANTHER" id="PTHR12286">
    <property type="entry name" value="SACCHAROPINE DEHYDROGENASE-LIKE OXIDOREDUCTASE"/>
    <property type="match status" value="1"/>
</dbReference>
<dbReference type="OrthoDB" id="10268090at2759"/>
<evidence type="ECO:0000313" key="4">
    <source>
        <dbReference type="EMBL" id="KID68414.1"/>
    </source>
</evidence>
<accession>A0A0B4GJC0</accession>
<dbReference type="GO" id="GO:0005886">
    <property type="term" value="C:plasma membrane"/>
    <property type="evidence" value="ECO:0007669"/>
    <property type="project" value="TreeGrafter"/>
</dbReference>
<dbReference type="PANTHER" id="PTHR12286:SF5">
    <property type="entry name" value="SACCHAROPINE DEHYDROGENASE-LIKE OXIDOREDUCTASE"/>
    <property type="match status" value="1"/>
</dbReference>
<dbReference type="SUPFAM" id="SSF51735">
    <property type="entry name" value="NAD(P)-binding Rossmann-fold domains"/>
    <property type="match status" value="1"/>
</dbReference>
<dbReference type="Proteomes" id="UP000031186">
    <property type="component" value="Unassembled WGS sequence"/>
</dbReference>
<comment type="similarity">
    <text evidence="1">Belongs to the saccharopine dehydrogenase family.</text>
</comment>
<proteinExistence type="inferred from homology"/>
<keyword evidence="5" id="KW-1185">Reference proteome</keyword>
<feature type="transmembrane region" description="Helical" evidence="2">
    <location>
        <begin position="292"/>
        <end position="312"/>
    </location>
</feature>
<evidence type="ECO:0000313" key="5">
    <source>
        <dbReference type="Proteomes" id="UP000031186"/>
    </source>
</evidence>
<comment type="caution">
    <text evidence="4">The sequence shown here is derived from an EMBL/GenBank/DDBJ whole genome shotgun (WGS) entry which is preliminary data.</text>
</comment>
<gene>
    <name evidence="4" type="ORF">MAN_03270</name>
</gene>
<feature type="domain" description="Saccharopine dehydrogenase NADP binding" evidence="3">
    <location>
        <begin position="13"/>
        <end position="142"/>
    </location>
</feature>
<dbReference type="GO" id="GO:0005739">
    <property type="term" value="C:mitochondrion"/>
    <property type="evidence" value="ECO:0007669"/>
    <property type="project" value="TreeGrafter"/>
</dbReference>
<organism evidence="4 5">
    <name type="scientific">Metarhizium anisopliae (strain ARSEF 549)</name>
    <dbReference type="NCBI Taxonomy" id="3151832"/>
    <lineage>
        <taxon>Eukaryota</taxon>
        <taxon>Fungi</taxon>
        <taxon>Dikarya</taxon>
        <taxon>Ascomycota</taxon>
        <taxon>Pezizomycotina</taxon>
        <taxon>Sordariomycetes</taxon>
        <taxon>Hypocreomycetidae</taxon>
        <taxon>Hypocreales</taxon>
        <taxon>Clavicipitaceae</taxon>
        <taxon>Metarhizium</taxon>
    </lineage>
</organism>
<keyword evidence="2" id="KW-0812">Transmembrane</keyword>
<dbReference type="HOGENOM" id="CLU_031002_0_1_1"/>
<reference evidence="4 5" key="1">
    <citation type="journal article" date="2014" name="Proc. Natl. Acad. Sci. U.S.A.">
        <title>Trajectory and genomic determinants of fungal-pathogen speciation and host adaptation.</title>
        <authorList>
            <person name="Hu X."/>
            <person name="Xiao G."/>
            <person name="Zheng P."/>
            <person name="Shang Y."/>
            <person name="Su Y."/>
            <person name="Zhang X."/>
            <person name="Liu X."/>
            <person name="Zhan S."/>
            <person name="St Leger R.J."/>
            <person name="Wang C."/>
        </authorList>
    </citation>
    <scope>NUCLEOTIDE SEQUENCE [LARGE SCALE GENOMIC DNA]</scope>
    <source>
        <strain evidence="4 5">ARSEF 549</strain>
    </source>
</reference>
<feature type="non-terminal residue" evidence="4">
    <location>
        <position position="1"/>
    </location>
</feature>
<keyword evidence="2" id="KW-0472">Membrane</keyword>
<dbReference type="AlphaFoldDB" id="A0A0B4GJC0"/>
<dbReference type="InterPro" id="IPR005097">
    <property type="entry name" value="Sacchrp_dh_NADP-bd"/>
</dbReference>
<dbReference type="Pfam" id="PF03435">
    <property type="entry name" value="Sacchrp_dh_NADP"/>
    <property type="match status" value="1"/>
</dbReference>
<dbReference type="InterPro" id="IPR051276">
    <property type="entry name" value="Saccharopine_DH-like_oxidrdct"/>
</dbReference>
<sequence length="423" mass="46676">MAFKNHGRQYDLVVFGATGYTGQLTAEHVAKFLPTNLKWAVAGRSESKLQSLVEDCKKLNPDRLPPSIEIANTNDESQLEALIKKTFIIITTVGPYCVYGEPIFRLCAETGTRYLDCTGEAPWVARMIKKYESTAKDSGAIMIPQSGIESAPPDLISWAMAQHVRTELDAPTKDVVVTIHKLNSAPSGGTLATVLVLFEKFSLKEVIESTKPFATSPIPYTSGAKPQKGLLQSILGVTSRPNLGLLTTSIAGTTDQTVVTRTWGLLHEIPSRKKEFYGPRFTWSEYFKARNWLHGIGIHFALAIGSFFLVFVPPVRSLVKRFIYQPGEGVSREDMEKEEVEFRGTATPDIESNPSQKQAFCRAWFHGSLYMLTGLFLAEAALTILEDDLDLGGGVFTPACLGQKYLDRVNDAGFKIEVRTVEG</sequence>
<protein>
    <submittedName>
        <fullName evidence="4">Saccharopine dehydrogenase</fullName>
    </submittedName>
</protein>
<evidence type="ECO:0000256" key="2">
    <source>
        <dbReference type="SAM" id="Phobius"/>
    </source>
</evidence>
<evidence type="ECO:0000256" key="1">
    <source>
        <dbReference type="ARBA" id="ARBA00038048"/>
    </source>
</evidence>
<dbReference type="EMBL" id="AZNF01000003">
    <property type="protein sequence ID" value="KID68414.1"/>
    <property type="molecule type" value="Genomic_DNA"/>
</dbReference>
<dbReference type="GO" id="GO:0009247">
    <property type="term" value="P:glycolipid biosynthetic process"/>
    <property type="evidence" value="ECO:0007669"/>
    <property type="project" value="TreeGrafter"/>
</dbReference>
<dbReference type="VEuPathDB" id="FungiDB:MAN_03270"/>
<evidence type="ECO:0000259" key="3">
    <source>
        <dbReference type="Pfam" id="PF03435"/>
    </source>
</evidence>
<dbReference type="GO" id="GO:0005811">
    <property type="term" value="C:lipid droplet"/>
    <property type="evidence" value="ECO:0007669"/>
    <property type="project" value="TreeGrafter"/>
</dbReference>
<name>A0A0B4GJC0_METAF</name>